<dbReference type="PROSITE" id="PS00801">
    <property type="entry name" value="TRANSKETOLASE_1"/>
    <property type="match status" value="1"/>
</dbReference>
<dbReference type="PANTHER" id="PTHR47514">
    <property type="entry name" value="TRANSKETOLASE N-TERMINAL SECTION-RELATED"/>
    <property type="match status" value="1"/>
</dbReference>
<dbReference type="InterPro" id="IPR029061">
    <property type="entry name" value="THDP-binding"/>
</dbReference>
<organism evidence="6">
    <name type="scientific">Aerophobetes bacterium</name>
    <dbReference type="NCBI Taxonomy" id="2030807"/>
    <lineage>
        <taxon>Bacteria</taxon>
        <taxon>Candidatus Aerophobota</taxon>
    </lineage>
</organism>
<evidence type="ECO:0000259" key="5">
    <source>
        <dbReference type="Pfam" id="PF00456"/>
    </source>
</evidence>
<dbReference type="GO" id="GO:0046872">
    <property type="term" value="F:metal ion binding"/>
    <property type="evidence" value="ECO:0007669"/>
    <property type="project" value="UniProtKB-KW"/>
</dbReference>
<dbReference type="SUPFAM" id="SSF52518">
    <property type="entry name" value="Thiamin diphosphate-binding fold (THDP-binding)"/>
    <property type="match status" value="1"/>
</dbReference>
<evidence type="ECO:0000256" key="1">
    <source>
        <dbReference type="ARBA" id="ARBA00001964"/>
    </source>
</evidence>
<dbReference type="InterPro" id="IPR005474">
    <property type="entry name" value="Transketolase_N"/>
</dbReference>
<name>A0A7V5HZC7_UNCAE</name>
<proteinExistence type="predicted"/>
<reference evidence="6" key="1">
    <citation type="journal article" date="2020" name="mSystems">
        <title>Genome- and Community-Level Interaction Insights into Carbon Utilization and Element Cycling Functions of Hydrothermarchaeota in Hydrothermal Sediment.</title>
        <authorList>
            <person name="Zhou Z."/>
            <person name="Liu Y."/>
            <person name="Xu W."/>
            <person name="Pan J."/>
            <person name="Luo Z.H."/>
            <person name="Li M."/>
        </authorList>
    </citation>
    <scope>NUCLEOTIDE SEQUENCE [LARGE SCALE GENOMIC DNA]</scope>
    <source>
        <strain evidence="6">HyVt-92</strain>
    </source>
</reference>
<accession>A0A7V5HZC7</accession>
<dbReference type="Pfam" id="PF00456">
    <property type="entry name" value="Transketolase_N"/>
    <property type="match status" value="1"/>
</dbReference>
<dbReference type="PANTHER" id="PTHR47514:SF2">
    <property type="entry name" value="TRANSKETOLASE"/>
    <property type="match status" value="1"/>
</dbReference>
<evidence type="ECO:0000313" key="6">
    <source>
        <dbReference type="EMBL" id="HHF98724.1"/>
    </source>
</evidence>
<dbReference type="InterPro" id="IPR049557">
    <property type="entry name" value="Transketolase_CS"/>
</dbReference>
<dbReference type="EMBL" id="DRTT01000124">
    <property type="protein sequence ID" value="HHF98724.1"/>
    <property type="molecule type" value="Genomic_DNA"/>
</dbReference>
<protein>
    <submittedName>
        <fullName evidence="6">Transketolase</fullName>
    </submittedName>
</protein>
<evidence type="ECO:0000256" key="3">
    <source>
        <dbReference type="ARBA" id="ARBA00022723"/>
    </source>
</evidence>
<evidence type="ECO:0000256" key="4">
    <source>
        <dbReference type="ARBA" id="ARBA00023052"/>
    </source>
</evidence>
<dbReference type="AlphaFoldDB" id="A0A7V5HZC7"/>
<gene>
    <name evidence="6" type="ORF">ENL39_04475</name>
</gene>
<keyword evidence="2" id="KW-0808">Transferase</keyword>
<dbReference type="Gene3D" id="3.40.50.970">
    <property type="match status" value="1"/>
</dbReference>
<comment type="cofactor">
    <cofactor evidence="1">
        <name>thiamine diphosphate</name>
        <dbReference type="ChEBI" id="CHEBI:58937"/>
    </cofactor>
</comment>
<feature type="domain" description="Transketolase N-terminal" evidence="5">
    <location>
        <begin position="17"/>
        <end position="259"/>
    </location>
</feature>
<dbReference type="CDD" id="cd02012">
    <property type="entry name" value="TPP_TK"/>
    <property type="match status" value="1"/>
</dbReference>
<comment type="caution">
    <text evidence="6">The sequence shown here is derived from an EMBL/GenBank/DDBJ whole genome shotgun (WGS) entry which is preliminary data.</text>
</comment>
<sequence>MAAELSFSEKVDLAKKAAHVRRKVVEMICKGKGGHLGGALSCVDILVVLYFKIMRVDPKNPGWEERDRFILSAGHKCLALYATMALRGYFEEEKLLSYGSKDCPFPGHPDRHKLPGIEANTGSLGHGLAIGGGMALAGKIDRKDWKVYVLLGDGEIAEGSCWESAAAASHHRLDNLVAIVDKNKLQIQGPTREVMNTDPLADKWKAFGWEVVEIDGHNLDDIFKALSNIPIKKNFPTAIIANTVKGKGLSFAEDNYKFHQWQPTPEECEKAVTEMKKLEEKACKI</sequence>
<keyword evidence="3" id="KW-0479">Metal-binding</keyword>
<evidence type="ECO:0000256" key="2">
    <source>
        <dbReference type="ARBA" id="ARBA00022679"/>
    </source>
</evidence>
<dbReference type="Proteomes" id="UP000886070">
    <property type="component" value="Unassembled WGS sequence"/>
</dbReference>
<dbReference type="GO" id="GO:0016740">
    <property type="term" value="F:transferase activity"/>
    <property type="evidence" value="ECO:0007669"/>
    <property type="project" value="UniProtKB-KW"/>
</dbReference>
<keyword evidence="4" id="KW-0786">Thiamine pyrophosphate</keyword>